<dbReference type="InterPro" id="IPR040079">
    <property type="entry name" value="Glutathione_S-Trfase"/>
</dbReference>
<dbReference type="InterPro" id="IPR036249">
    <property type="entry name" value="Thioredoxin-like_sf"/>
</dbReference>
<feature type="site" description="Lowers pKa of active site Cys" evidence="3">
    <location>
        <position position="271"/>
    </location>
</feature>
<dbReference type="InterPro" id="IPR010987">
    <property type="entry name" value="Glutathione-S-Trfase_C-like"/>
</dbReference>
<evidence type="ECO:0000256" key="3">
    <source>
        <dbReference type="PIRSR" id="PIRSR015753-3"/>
    </source>
</evidence>
<evidence type="ECO:0000256" key="1">
    <source>
        <dbReference type="PIRSR" id="PIRSR015753-1"/>
    </source>
</evidence>
<sequence>MAAAAAAAPKARTALDETSKTGEFKRTDAGFRNQIAPGTRFEPEAGRYHLYVSLACPWACRCLSVLHMKGLQDAIGVSVTHPTWQRTRPEDPADEHTGWVFRAPGDPPLSSATGFGSFPCTGCIPDSVNGAANVRQLYDMANDTTGKYSVPVLWDKKEKTIVNNESSEIIRMFNTAFNDIAKNPGLDLYPEALRAAIDDINAWTYPAINNGVYRCGFATSQAAYEAAFEELFAALDRVEAILSRQRYLAGGVLTEADVRLFQTLIRFDEVYVVYFKTNKRFLREYPNIAGYVRELYQESGMKPAVDMYHIKTHYYTSHPKLNYYAVVPRGGEAWWEQPHDRAAKFPAAGAGAEGKL</sequence>
<dbReference type="FunFam" id="3.40.30.10:FF:000499">
    <property type="entry name" value="Glutathione S-transferase"/>
    <property type="match status" value="1"/>
</dbReference>
<proteinExistence type="predicted"/>
<comment type="caution">
    <text evidence="6">The sequence shown here is derived from an EMBL/GenBank/DDBJ whole genome shotgun (WGS) entry which is preliminary data.</text>
</comment>
<dbReference type="Gene3D" id="3.40.30.10">
    <property type="entry name" value="Glutaredoxin"/>
    <property type="match status" value="1"/>
</dbReference>
<evidence type="ECO:0000256" key="4">
    <source>
        <dbReference type="SAM" id="MobiDB-lite"/>
    </source>
</evidence>
<organism evidence="6 7">
    <name type="scientific">Chlamydomonas incerta</name>
    <dbReference type="NCBI Taxonomy" id="51695"/>
    <lineage>
        <taxon>Eukaryota</taxon>
        <taxon>Viridiplantae</taxon>
        <taxon>Chlorophyta</taxon>
        <taxon>core chlorophytes</taxon>
        <taxon>Chlorophyceae</taxon>
        <taxon>CS clade</taxon>
        <taxon>Chlamydomonadales</taxon>
        <taxon>Chlamydomonadaceae</taxon>
        <taxon>Chlamydomonas</taxon>
    </lineage>
</organism>
<reference evidence="6" key="1">
    <citation type="journal article" date="2020" name="bioRxiv">
        <title>Comparative genomics of Chlamydomonas.</title>
        <authorList>
            <person name="Craig R.J."/>
            <person name="Hasan A.R."/>
            <person name="Ness R.W."/>
            <person name="Keightley P.D."/>
        </authorList>
    </citation>
    <scope>NUCLEOTIDE SEQUENCE</scope>
    <source>
        <strain evidence="6">SAG 7.73</strain>
    </source>
</reference>
<dbReference type="SFLD" id="SFLDG01148">
    <property type="entry name" value="Xi_(cytGST)"/>
    <property type="match status" value="1"/>
</dbReference>
<dbReference type="PIRSF" id="PIRSF015753">
    <property type="entry name" value="GST"/>
    <property type="match status" value="1"/>
</dbReference>
<dbReference type="InterPro" id="IPR004045">
    <property type="entry name" value="Glutathione_S-Trfase_N"/>
</dbReference>
<feature type="active site" description="Proton donor/acceptor" evidence="1">
    <location>
        <position position="213"/>
    </location>
</feature>
<feature type="site" description="Lowers pKa of active site Cys" evidence="3">
    <location>
        <position position="314"/>
    </location>
</feature>
<dbReference type="Proteomes" id="UP000650467">
    <property type="component" value="Unassembled WGS sequence"/>
</dbReference>
<dbReference type="GO" id="GO:0004364">
    <property type="term" value="F:glutathione transferase activity"/>
    <property type="evidence" value="ECO:0007669"/>
    <property type="project" value="InterPro"/>
</dbReference>
<feature type="binding site" evidence="2">
    <location>
        <position position="99"/>
    </location>
    <ligand>
        <name>glutathione</name>
        <dbReference type="ChEBI" id="CHEBI:57925"/>
    </ligand>
</feature>
<dbReference type="OrthoDB" id="2309723at2759"/>
<keyword evidence="7" id="KW-1185">Reference proteome</keyword>
<dbReference type="Gene3D" id="1.20.1050.10">
    <property type="match status" value="1"/>
</dbReference>
<dbReference type="EMBL" id="JAEHOC010000096">
    <property type="protein sequence ID" value="KAG2422690.1"/>
    <property type="molecule type" value="Genomic_DNA"/>
</dbReference>
<feature type="compositionally biased region" description="Basic and acidic residues" evidence="4">
    <location>
        <begin position="13"/>
        <end position="27"/>
    </location>
</feature>
<name>A0A835SLN4_CHLIN</name>
<dbReference type="GO" id="GO:0005737">
    <property type="term" value="C:cytoplasm"/>
    <property type="evidence" value="ECO:0007669"/>
    <property type="project" value="TreeGrafter"/>
</dbReference>
<dbReference type="CDD" id="cd03190">
    <property type="entry name" value="GST_C_Omega_like"/>
    <property type="match status" value="1"/>
</dbReference>
<evidence type="ECO:0000256" key="2">
    <source>
        <dbReference type="PIRSR" id="PIRSR015753-2"/>
    </source>
</evidence>
<dbReference type="Pfam" id="PF13410">
    <property type="entry name" value="GST_C_2"/>
    <property type="match status" value="1"/>
</dbReference>
<dbReference type="InterPro" id="IPR047047">
    <property type="entry name" value="GST_Omega-like_C"/>
</dbReference>
<dbReference type="InterPro" id="IPR036282">
    <property type="entry name" value="Glutathione-S-Trfase_C_sf"/>
</dbReference>
<feature type="binding site" evidence="2">
    <location>
        <begin position="147"/>
        <end position="150"/>
    </location>
    <ligand>
        <name>glutathione</name>
        <dbReference type="ChEBI" id="CHEBI:57925"/>
    </ligand>
</feature>
<evidence type="ECO:0000313" key="6">
    <source>
        <dbReference type="EMBL" id="KAG2422690.1"/>
    </source>
</evidence>
<dbReference type="SUPFAM" id="SSF52833">
    <property type="entry name" value="Thioredoxin-like"/>
    <property type="match status" value="1"/>
</dbReference>
<dbReference type="PROSITE" id="PS50405">
    <property type="entry name" value="GST_CTER"/>
    <property type="match status" value="1"/>
</dbReference>
<dbReference type="AlphaFoldDB" id="A0A835SLN4"/>
<dbReference type="Pfam" id="PF13409">
    <property type="entry name" value="GST_N_2"/>
    <property type="match status" value="1"/>
</dbReference>
<dbReference type="PANTHER" id="PTHR32419:SF6">
    <property type="entry name" value="GLUTATHIONE S-TRANSFERASE OMEGA-LIKE 1-RELATED"/>
    <property type="match status" value="1"/>
</dbReference>
<accession>A0A835SLN4</accession>
<feature type="binding site" evidence="2">
    <location>
        <begin position="165"/>
        <end position="166"/>
    </location>
    <ligand>
        <name>glutathione</name>
        <dbReference type="ChEBI" id="CHEBI:57925"/>
    </ligand>
</feature>
<feature type="region of interest" description="Disordered" evidence="4">
    <location>
        <begin position="1"/>
        <end position="27"/>
    </location>
</feature>
<gene>
    <name evidence="6" type="ORF">HXX76_015854</name>
</gene>
<evidence type="ECO:0000259" key="5">
    <source>
        <dbReference type="PROSITE" id="PS50405"/>
    </source>
</evidence>
<dbReference type="SUPFAM" id="SSF47616">
    <property type="entry name" value="GST C-terminal domain-like"/>
    <property type="match status" value="1"/>
</dbReference>
<dbReference type="SFLD" id="SFLDS00019">
    <property type="entry name" value="Glutathione_Transferase_(cytos"/>
    <property type="match status" value="1"/>
</dbReference>
<dbReference type="InterPro" id="IPR016639">
    <property type="entry name" value="GST_Omega/GSH"/>
</dbReference>
<feature type="domain" description="GST C-terminal" evidence="5">
    <location>
        <begin position="190"/>
        <end position="323"/>
    </location>
</feature>
<evidence type="ECO:0000313" key="7">
    <source>
        <dbReference type="Proteomes" id="UP000650467"/>
    </source>
</evidence>
<feature type="active site" description="Nucleophile" evidence="1">
    <location>
        <position position="56"/>
    </location>
</feature>
<dbReference type="SFLD" id="SFLDG01206">
    <property type="entry name" value="Xi.1"/>
    <property type="match status" value="1"/>
</dbReference>
<protein>
    <recommendedName>
        <fullName evidence="5">GST C-terminal domain-containing protein</fullName>
    </recommendedName>
</protein>
<dbReference type="PANTHER" id="PTHR32419">
    <property type="entry name" value="GLUTATHIONYL-HYDROQUINONE REDUCTASE"/>
    <property type="match status" value="1"/>
</dbReference>